<gene>
    <name evidence="1" type="ORF">CLODIP_2_CD14661</name>
</gene>
<sequence length="130" mass="14694">MTLLGLICHRPPNSQRACLRLQTHGAARGRPAAGCFPRTPRTTVLYRLQRQRDSSMHSTYFCELLRECADANGFSCYFDVHCQPAASVVLCPLVQASRGFENRLNTAEYSRLTKNQDAQHQAAKLRRRSV</sequence>
<organism evidence="1 2">
    <name type="scientific">Cloeon dipterum</name>
    <dbReference type="NCBI Taxonomy" id="197152"/>
    <lineage>
        <taxon>Eukaryota</taxon>
        <taxon>Metazoa</taxon>
        <taxon>Ecdysozoa</taxon>
        <taxon>Arthropoda</taxon>
        <taxon>Hexapoda</taxon>
        <taxon>Insecta</taxon>
        <taxon>Pterygota</taxon>
        <taxon>Palaeoptera</taxon>
        <taxon>Ephemeroptera</taxon>
        <taxon>Pisciforma</taxon>
        <taxon>Baetidae</taxon>
        <taxon>Cloeon</taxon>
    </lineage>
</organism>
<name>A0A8S1CKN1_9INSE</name>
<dbReference type="AlphaFoldDB" id="A0A8S1CKN1"/>
<dbReference type="EMBL" id="CADEPI010000049">
    <property type="protein sequence ID" value="CAB3370033.1"/>
    <property type="molecule type" value="Genomic_DNA"/>
</dbReference>
<keyword evidence="2" id="KW-1185">Reference proteome</keyword>
<reference evidence="1 2" key="1">
    <citation type="submission" date="2020-04" db="EMBL/GenBank/DDBJ databases">
        <authorList>
            <person name="Alioto T."/>
            <person name="Alioto T."/>
            <person name="Gomez Garrido J."/>
        </authorList>
    </citation>
    <scope>NUCLEOTIDE SEQUENCE [LARGE SCALE GENOMIC DNA]</scope>
</reference>
<protein>
    <submittedName>
        <fullName evidence="1">Uncharacterized protein</fullName>
    </submittedName>
</protein>
<evidence type="ECO:0000313" key="1">
    <source>
        <dbReference type="EMBL" id="CAB3370033.1"/>
    </source>
</evidence>
<comment type="caution">
    <text evidence="1">The sequence shown here is derived from an EMBL/GenBank/DDBJ whole genome shotgun (WGS) entry which is preliminary data.</text>
</comment>
<accession>A0A8S1CKN1</accession>
<proteinExistence type="predicted"/>
<evidence type="ECO:0000313" key="2">
    <source>
        <dbReference type="Proteomes" id="UP000494165"/>
    </source>
</evidence>
<dbReference type="Proteomes" id="UP000494165">
    <property type="component" value="Unassembled WGS sequence"/>
</dbReference>